<organism evidence="7 8">
    <name type="scientific">Trypanosoma rangeli SC58</name>
    <dbReference type="NCBI Taxonomy" id="429131"/>
    <lineage>
        <taxon>Eukaryota</taxon>
        <taxon>Discoba</taxon>
        <taxon>Euglenozoa</taxon>
        <taxon>Kinetoplastea</taxon>
        <taxon>Metakinetoplastina</taxon>
        <taxon>Trypanosomatida</taxon>
        <taxon>Trypanosomatidae</taxon>
        <taxon>Trypanosoma</taxon>
        <taxon>Herpetosoma</taxon>
    </lineage>
</organism>
<keyword evidence="1" id="KW-0479">Metal-binding</keyword>
<dbReference type="VEuPathDB" id="TriTrypDB:TRSC58_05299"/>
<feature type="region of interest" description="Disordered" evidence="5">
    <location>
        <begin position="347"/>
        <end position="428"/>
    </location>
</feature>
<keyword evidence="3" id="KW-0862">Zinc</keyword>
<dbReference type="SMART" id="SM00547">
    <property type="entry name" value="ZnF_RBZ"/>
    <property type="match status" value="12"/>
</dbReference>
<feature type="domain" description="RanBP2-type" evidence="6">
    <location>
        <begin position="234"/>
        <end position="265"/>
    </location>
</feature>
<dbReference type="InterPro" id="IPR001876">
    <property type="entry name" value="Znf_RanBP2"/>
</dbReference>
<keyword evidence="2 4" id="KW-0863">Zinc-finger</keyword>
<protein>
    <recommendedName>
        <fullName evidence="6">RanBP2-type domain-containing protein</fullName>
    </recommendedName>
</protein>
<evidence type="ECO:0000256" key="3">
    <source>
        <dbReference type="ARBA" id="ARBA00022833"/>
    </source>
</evidence>
<feature type="region of interest" description="Disordered" evidence="5">
    <location>
        <begin position="502"/>
        <end position="521"/>
    </location>
</feature>
<name>A0A061IWH5_TRYRA</name>
<feature type="domain" description="RanBP2-type" evidence="6">
    <location>
        <begin position="987"/>
        <end position="1016"/>
    </location>
</feature>
<dbReference type="AlphaFoldDB" id="A0A061IWH5"/>
<evidence type="ECO:0000259" key="6">
    <source>
        <dbReference type="PROSITE" id="PS50199"/>
    </source>
</evidence>
<proteinExistence type="predicted"/>
<dbReference type="Proteomes" id="UP000031737">
    <property type="component" value="Unassembled WGS sequence"/>
</dbReference>
<dbReference type="GO" id="GO:0008270">
    <property type="term" value="F:zinc ion binding"/>
    <property type="evidence" value="ECO:0007669"/>
    <property type="project" value="UniProtKB-KW"/>
</dbReference>
<evidence type="ECO:0000313" key="8">
    <source>
        <dbReference type="Proteomes" id="UP000031737"/>
    </source>
</evidence>
<keyword evidence="8" id="KW-1185">Reference proteome</keyword>
<dbReference type="OrthoDB" id="448399at2759"/>
<sequence length="1017" mass="111504">MRRLPVSWYTLPTAERTVRAASLFSRPGISLLSEDLEDEERLARLLVQDAPTMAAAAAAAAPPPVSSAMKFLRSTVPVTTFAVSPKTEMGARTIEEATLANDILLEEEDAATLQRGGLPIKLSRQGNQQLAKYVYIRRSIHAKLVKEGAEPVEESTLEWMCIRCRTYNFVGRKSCRRCNQRDVDSFKHNSPPARHIPLFPTLWTCHLCGCINRSESNKACTRAKFFCDGCNKRFTGVREWYCPFCHCINSRGATQCATCYNERPHSWTCPSCKYEGNSIFATECRSCHVSCQKQVSDSTILCPTCRQRNDAQWEMCFLCMTPLGMMQSIKKLQNRVVDSMKEVVETLPSEPEDGGSNGGGGHLSELTVAWPPSTTCVETEAVGAREKEEMQSSKFQPPEQQKEATQKDSKTECQQEQGSSGEWVSPTRGEQIPELAMSEEGTWWCDECQVVHRRNVGFCDICLKPKALASLRKTMPQREGMVQNGLFSVTCVHHTEDASLTHGAKTLSSKSEKARGKQREEQHQVQVVATAVVDAALASPSVGDTGQWRCPYCRKTLGVLEMSCCSVPREIPFGYWLCTTCCSTNRDERAACMGCGAAPPAKPWQCFLCRFRNNSQDLFCVHCGSAHLHHWECAKCGTKCQHASHRRCISCGAEKPLHEVTTCPTCCASNHPSRKSCYRCRGRLSSDKWRCGACGSPENGKQARRCEACGSPREYNMKEVTWICDVCGTAVASGGALPERTQCPRCWSERTERSLCLPSRWRCQGCGVANVYALPACLECGGRRALEHLHTRVTCSSCFRVTFLTEQEQCSNCGADLSSIINEAGTPISLSGLSSLLAASPPPNSPADGPAPTSCCAVDNTSVAGKETASFSSSTHDSTLTAKRFASDELYEARPFVEKKNNVEADLGGRVGTTTSTSVPLYSSSSLAGAVAAARVSSLSSNNIGGFNDSIEELKATAVDARCAAAEENEEEEEEEMDLEGTGWSIEIPSWMCGNCETTNLEEAEMCVSCGIRRGDE</sequence>
<dbReference type="PROSITE" id="PS50199">
    <property type="entry name" value="ZF_RANBP2_2"/>
    <property type="match status" value="3"/>
</dbReference>
<evidence type="ECO:0000256" key="5">
    <source>
        <dbReference type="SAM" id="MobiDB-lite"/>
    </source>
</evidence>
<evidence type="ECO:0000256" key="4">
    <source>
        <dbReference type="PROSITE-ProRule" id="PRU00322"/>
    </source>
</evidence>
<evidence type="ECO:0000256" key="1">
    <source>
        <dbReference type="ARBA" id="ARBA00022723"/>
    </source>
</evidence>
<dbReference type="EMBL" id="AUPL01005299">
    <property type="protein sequence ID" value="ESL07019.1"/>
    <property type="molecule type" value="Genomic_DNA"/>
</dbReference>
<evidence type="ECO:0000313" key="7">
    <source>
        <dbReference type="EMBL" id="ESL07019.1"/>
    </source>
</evidence>
<comment type="caution">
    <text evidence="7">The sequence shown here is derived from an EMBL/GenBank/DDBJ whole genome shotgun (WGS) entry which is preliminary data.</text>
</comment>
<accession>A0A061IWH5</accession>
<feature type="compositionally biased region" description="Basic and acidic residues" evidence="5">
    <location>
        <begin position="510"/>
        <end position="521"/>
    </location>
</feature>
<gene>
    <name evidence="7" type="ORF">TRSC58_05299</name>
</gene>
<evidence type="ECO:0000256" key="2">
    <source>
        <dbReference type="ARBA" id="ARBA00022771"/>
    </source>
</evidence>
<feature type="compositionally biased region" description="Basic and acidic residues" evidence="5">
    <location>
        <begin position="400"/>
        <end position="413"/>
    </location>
</feature>
<reference evidence="7 8" key="1">
    <citation type="submission" date="2013-07" db="EMBL/GenBank/DDBJ databases">
        <authorList>
            <person name="Stoco P.H."/>
            <person name="Wagner G."/>
            <person name="Gerber A."/>
            <person name="Zaha A."/>
            <person name="Thompson C."/>
            <person name="Bartholomeu D.C."/>
            <person name="Luckemeyer D.D."/>
            <person name="Bahia D."/>
            <person name="Loreto E."/>
            <person name="Prestes E.B."/>
            <person name="Lima F.M."/>
            <person name="Rodrigues-Luiz G."/>
            <person name="Vallejo G.A."/>
            <person name="Filho J.F."/>
            <person name="Monteiro K.M."/>
            <person name="Tyler K.M."/>
            <person name="de Almeida L.G."/>
            <person name="Ortiz M.F."/>
            <person name="Siervo M.A."/>
            <person name="de Moraes M.H."/>
            <person name="Cunha O.L."/>
            <person name="Mendonca-Neto R."/>
            <person name="Silva R."/>
            <person name="Teixeira S.M."/>
            <person name="Murta S.M."/>
            <person name="Sincero T.C."/>
            <person name="Mendes T.A."/>
            <person name="Urmenyi T.P."/>
            <person name="Silva V.G."/>
            <person name="da Rocha W.D."/>
            <person name="Andersson B."/>
            <person name="Romanha A.J."/>
            <person name="Steindel M."/>
            <person name="de Vasconcelos A.T."/>
            <person name="Grisard E.C."/>
        </authorList>
    </citation>
    <scope>NUCLEOTIDE SEQUENCE [LARGE SCALE GENOMIC DNA]</scope>
    <source>
        <strain evidence="7 8">SC58</strain>
    </source>
</reference>
<feature type="domain" description="RanBP2-type" evidence="6">
    <location>
        <begin position="572"/>
        <end position="601"/>
    </location>
</feature>
<dbReference type="PROSITE" id="PS01358">
    <property type="entry name" value="ZF_RANBP2_1"/>
    <property type="match status" value="6"/>
</dbReference>